<evidence type="ECO:0000259" key="3">
    <source>
        <dbReference type="Pfam" id="PF13581"/>
    </source>
</evidence>
<feature type="domain" description="Histidine kinase/HSP90-like ATPase" evidence="3">
    <location>
        <begin position="29"/>
        <end position="151"/>
    </location>
</feature>
<evidence type="ECO:0000256" key="1">
    <source>
        <dbReference type="ARBA" id="ARBA00022527"/>
    </source>
</evidence>
<accession>A0ABV9KFI5</accession>
<gene>
    <name evidence="4" type="ORF">ACFO5X_10415</name>
</gene>
<organism evidence="4 5">
    <name type="scientific">Seohaeicola nanhaiensis</name>
    <dbReference type="NCBI Taxonomy" id="1387282"/>
    <lineage>
        <taxon>Bacteria</taxon>
        <taxon>Pseudomonadati</taxon>
        <taxon>Pseudomonadota</taxon>
        <taxon>Alphaproteobacteria</taxon>
        <taxon>Rhodobacterales</taxon>
        <taxon>Roseobacteraceae</taxon>
        <taxon>Seohaeicola</taxon>
    </lineage>
</organism>
<proteinExistence type="predicted"/>
<name>A0ABV9KFI5_9RHOB</name>
<keyword evidence="1" id="KW-0808">Transferase</keyword>
<dbReference type="PANTHER" id="PTHR35526">
    <property type="entry name" value="ANTI-SIGMA-F FACTOR RSBW-RELATED"/>
    <property type="match status" value="1"/>
</dbReference>
<dbReference type="EMBL" id="JBHSGI010000009">
    <property type="protein sequence ID" value="MFC4668967.1"/>
    <property type="molecule type" value="Genomic_DNA"/>
</dbReference>
<dbReference type="InterPro" id="IPR036890">
    <property type="entry name" value="HATPase_C_sf"/>
</dbReference>
<keyword evidence="4" id="KW-0547">Nucleotide-binding</keyword>
<dbReference type="Gene3D" id="3.30.565.10">
    <property type="entry name" value="Histidine kinase-like ATPase, C-terminal domain"/>
    <property type="match status" value="1"/>
</dbReference>
<evidence type="ECO:0000313" key="5">
    <source>
        <dbReference type="Proteomes" id="UP001595973"/>
    </source>
</evidence>
<dbReference type="CDD" id="cd16936">
    <property type="entry name" value="HATPase_RsbW-like"/>
    <property type="match status" value="1"/>
</dbReference>
<keyword evidence="4" id="KW-0067">ATP-binding</keyword>
<comment type="caution">
    <text evidence="4">The sequence shown here is derived from an EMBL/GenBank/DDBJ whole genome shotgun (WGS) entry which is preliminary data.</text>
</comment>
<protein>
    <submittedName>
        <fullName evidence="4">ATP-binding protein</fullName>
    </submittedName>
</protein>
<keyword evidence="5" id="KW-1185">Reference proteome</keyword>
<keyword evidence="1" id="KW-0418">Kinase</keyword>
<dbReference type="RefSeq" id="WP_380717364.1">
    <property type="nucleotide sequence ID" value="NZ_JBHSGI010000009.1"/>
</dbReference>
<dbReference type="PANTHER" id="PTHR35526:SF3">
    <property type="entry name" value="ANTI-SIGMA-F FACTOR RSBW"/>
    <property type="match status" value="1"/>
</dbReference>
<dbReference type="GO" id="GO:0005524">
    <property type="term" value="F:ATP binding"/>
    <property type="evidence" value="ECO:0007669"/>
    <property type="project" value="UniProtKB-KW"/>
</dbReference>
<dbReference type="Proteomes" id="UP001595973">
    <property type="component" value="Unassembled WGS sequence"/>
</dbReference>
<reference evidence="5" key="1">
    <citation type="journal article" date="2019" name="Int. J. Syst. Evol. Microbiol.">
        <title>The Global Catalogue of Microorganisms (GCM) 10K type strain sequencing project: providing services to taxonomists for standard genome sequencing and annotation.</title>
        <authorList>
            <consortium name="The Broad Institute Genomics Platform"/>
            <consortium name="The Broad Institute Genome Sequencing Center for Infectious Disease"/>
            <person name="Wu L."/>
            <person name="Ma J."/>
        </authorList>
    </citation>
    <scope>NUCLEOTIDE SEQUENCE [LARGE SCALE GENOMIC DNA]</scope>
    <source>
        <strain evidence="5">CGMCC 4.7283</strain>
    </source>
</reference>
<dbReference type="InterPro" id="IPR050267">
    <property type="entry name" value="Anti-sigma-factor_SerPK"/>
</dbReference>
<feature type="region of interest" description="Disordered" evidence="2">
    <location>
        <begin position="1"/>
        <end position="22"/>
    </location>
</feature>
<dbReference type="InterPro" id="IPR003594">
    <property type="entry name" value="HATPase_dom"/>
</dbReference>
<dbReference type="Pfam" id="PF13581">
    <property type="entry name" value="HATPase_c_2"/>
    <property type="match status" value="1"/>
</dbReference>
<evidence type="ECO:0000313" key="4">
    <source>
        <dbReference type="EMBL" id="MFC4668967.1"/>
    </source>
</evidence>
<keyword evidence="1" id="KW-0723">Serine/threonine-protein kinase</keyword>
<sequence>MTTGTDRLARPYRPRAQGGAERFRATGPAARAAITRVVDALRPRGWTDDYLGSVEIVLAEIVNNVVEHAYHGQSPGFVGIRYSVGPRGLCLVVSDWGQGFSAGRLPPGAPMDFAVPPADLPEGGFGWLLIRSLAPNVRYRRDKGVNRLRVRFPLPD</sequence>
<evidence type="ECO:0000256" key="2">
    <source>
        <dbReference type="SAM" id="MobiDB-lite"/>
    </source>
</evidence>
<dbReference type="SUPFAM" id="SSF55874">
    <property type="entry name" value="ATPase domain of HSP90 chaperone/DNA topoisomerase II/histidine kinase"/>
    <property type="match status" value="1"/>
</dbReference>